<name>A0A140F2W9_9STRA</name>
<reference evidence="1" key="1">
    <citation type="journal article" date="2016" name="Genome Biol. Evol.">
        <title>A Comparative Analysis of Mitochondrial Genomes in Eustigmatophyte Algae.</title>
        <authorList>
            <person name="Sevcikova T."/>
            <person name="Klimes V."/>
            <person name="Zbrankova V."/>
            <person name="Strnad H."/>
            <person name="Hroudova M."/>
            <person name="Vlcek C."/>
            <person name="Elias M."/>
        </authorList>
    </citation>
    <scope>NUCLEOTIDE SEQUENCE</scope>
    <source>
        <strain evidence="1">MarTras 21</strain>
    </source>
</reference>
<protein>
    <submittedName>
        <fullName evidence="1">Uncharacterized protein</fullName>
    </submittedName>
</protein>
<evidence type="ECO:0000313" key="1">
    <source>
        <dbReference type="EMBL" id="AML60753.1"/>
    </source>
</evidence>
<keyword evidence="1" id="KW-0496">Mitochondrion</keyword>
<dbReference type="EMBL" id="KU501222">
    <property type="protein sequence ID" value="AML60753.1"/>
    <property type="molecule type" value="Genomic_DNA"/>
</dbReference>
<organism evidence="1">
    <name type="scientific">Monodopsis sp. MarTras21</name>
    <dbReference type="NCBI Taxonomy" id="1745953"/>
    <lineage>
        <taxon>Eukaryota</taxon>
        <taxon>Sar</taxon>
        <taxon>Stramenopiles</taxon>
        <taxon>Ochrophyta</taxon>
        <taxon>Eustigmatophyceae</taxon>
        <taxon>Eustigmatales</taxon>
        <taxon>Monodopsidaceae</taxon>
        <taxon>Monodopsis</taxon>
    </lineage>
</organism>
<sequence>MVLNKSLIKKENLYILKKRFVEKIEINQIQRNEFPAFFGHTFLENSFGASNVLHIKSSVYFLLKELKRRKRGSLLAIQRSASLDSLEKFCFKLEASGFYTSLSEKSKNNLLLILKKKIKNFKVYGFLNLRYGIDLPVFHSSFSNNFFLNKSVYQNFRKKCPLLRSDLANQRMEEPILLKDLMRLKKKYSYLMESRLFLYMSTYKKKYTRLFRLLRRNKLNVRRLFSIFKTCRLNYTIKKKKKYKLYKRITWKWKKKKRRKKVGLFYFLRKRPRMLFRFHVPRHLEINYKTFSLVHLGLLNLPSINARIGFWLNLRRLLTFLAL</sequence>
<proteinExistence type="predicted"/>
<accession>A0A140F2W9</accession>
<gene>
    <name evidence="1" type="primary">orfX</name>
</gene>
<dbReference type="AlphaFoldDB" id="A0A140F2W9"/>
<geneLocation type="mitochondrion" evidence="1"/>